<gene>
    <name evidence="1" type="ORF">IJ22_45270</name>
</gene>
<dbReference type="Gene3D" id="3.40.50.410">
    <property type="entry name" value="von Willebrand factor, type A domain"/>
    <property type="match status" value="1"/>
</dbReference>
<dbReference type="Pfam" id="PF00092">
    <property type="entry name" value="VWA"/>
    <property type="match status" value="1"/>
</dbReference>
<dbReference type="InterPro" id="IPR002035">
    <property type="entry name" value="VWF_A"/>
</dbReference>
<dbReference type="Proteomes" id="UP000061660">
    <property type="component" value="Chromosome"/>
</dbReference>
<dbReference type="PATRIC" id="fig|162209.4.peg.4773"/>
<organism evidence="1 2">
    <name type="scientific">Paenibacillus naphthalenovorans</name>
    <dbReference type="NCBI Taxonomy" id="162209"/>
    <lineage>
        <taxon>Bacteria</taxon>
        <taxon>Bacillati</taxon>
        <taxon>Bacillota</taxon>
        <taxon>Bacilli</taxon>
        <taxon>Bacillales</taxon>
        <taxon>Paenibacillaceae</taxon>
        <taxon>Paenibacillus</taxon>
    </lineage>
</organism>
<dbReference type="InterPro" id="IPR036465">
    <property type="entry name" value="vWFA_dom_sf"/>
</dbReference>
<dbReference type="SUPFAM" id="SSF53300">
    <property type="entry name" value="vWA-like"/>
    <property type="match status" value="2"/>
</dbReference>
<dbReference type="EMBL" id="CP013652">
    <property type="protein sequence ID" value="ALS24807.1"/>
    <property type="molecule type" value="Genomic_DNA"/>
</dbReference>
<name>A0A0U2VZA3_9BACL</name>
<dbReference type="STRING" id="162209.IJ22_45270"/>
<keyword evidence="2" id="KW-1185">Reference proteome</keyword>
<evidence type="ECO:0000313" key="2">
    <source>
        <dbReference type="Proteomes" id="UP000061660"/>
    </source>
</evidence>
<dbReference type="CDD" id="cd00198">
    <property type="entry name" value="vWFA"/>
    <property type="match status" value="1"/>
</dbReference>
<dbReference type="OrthoDB" id="2960279at2"/>
<dbReference type="PROSITE" id="PS50234">
    <property type="entry name" value="VWFA"/>
    <property type="match status" value="1"/>
</dbReference>
<proteinExistence type="predicted"/>
<dbReference type="RefSeq" id="WP_062410343.1">
    <property type="nucleotide sequence ID" value="NZ_BJCS01000019.1"/>
</dbReference>
<dbReference type="AlphaFoldDB" id="A0A0U2VZA3"/>
<accession>A0A0U2VZA3</accession>
<reference evidence="2" key="1">
    <citation type="submission" date="2015-12" db="EMBL/GenBank/DDBJ databases">
        <title>Complete genome sequences of two moderately thermophilic Paenibacillus species.</title>
        <authorList>
            <person name="Butler R.III."/>
            <person name="Wang J."/>
            <person name="Stark B.C."/>
            <person name="Pombert J.-F."/>
        </authorList>
    </citation>
    <scope>NUCLEOTIDE SEQUENCE [LARGE SCALE GENOMIC DNA]</scope>
    <source>
        <strain evidence="2">32O-Y</strain>
    </source>
</reference>
<evidence type="ECO:0000313" key="1">
    <source>
        <dbReference type="EMBL" id="ALS24807.1"/>
    </source>
</evidence>
<protein>
    <submittedName>
        <fullName evidence="1">VWFA domain-containing protein</fullName>
    </submittedName>
</protein>
<reference evidence="1 2" key="2">
    <citation type="journal article" date="2016" name="Genome Announc.">
        <title>Complete Genome Sequences of Two Interactive Moderate Thermophiles, Paenibacillus napthalenovorans 32O-Y and Paenibacillus sp. 32O-W.</title>
        <authorList>
            <person name="Butler R.R.III."/>
            <person name="Wang J."/>
            <person name="Stark B.C."/>
            <person name="Pombert J.F."/>
        </authorList>
    </citation>
    <scope>NUCLEOTIDE SEQUENCE [LARGE SCALE GENOMIC DNA]</scope>
    <source>
        <strain evidence="1 2">32O-Y</strain>
    </source>
</reference>
<dbReference type="KEGG" id="pnp:IJ22_45270"/>
<sequence>MKQIILITDGCSNVGISPVVAAAHAKAEGIIVHVVGVLHAGDTDDSAAAEIAEIAKAGGGMSRMVQPSQLSPTVQMMTRKTVAQTIQQVVGQELRSILGHSRLEALPPEQRSEVVRVIDDLTETTSLQVALLIDASASMKPKLQAVKEAIADLQLSLQSRIGQSRIAVFHFPGNVSGDQEIVMDLDWTNELANLNRLFYKLNMKGTTPTGPALLKVVQSMNRNADDNKENAGYTAGSLSITSGTVITNEEGILRDYVV</sequence>